<feature type="binding site" evidence="6">
    <location>
        <begin position="30"/>
        <end position="37"/>
    </location>
    <ligand>
        <name>ATP</name>
        <dbReference type="ChEBI" id="CHEBI:30616"/>
    </ligand>
</feature>
<keyword evidence="6" id="KW-0234">DNA repair</keyword>
<dbReference type="PROSITE" id="PS00617">
    <property type="entry name" value="RECF_1"/>
    <property type="match status" value="1"/>
</dbReference>
<comment type="similarity">
    <text evidence="6">Belongs to the RecF family.</text>
</comment>
<dbReference type="Gene3D" id="3.40.50.300">
    <property type="entry name" value="P-loop containing nucleotide triphosphate hydrolases"/>
    <property type="match status" value="1"/>
</dbReference>
<comment type="function">
    <text evidence="6">The RecF protein is involved in DNA metabolism; it is required for DNA replication and normal SOS inducibility. RecF binds preferentially to single-stranded, linear DNA. It also seems to bind ATP.</text>
</comment>
<sequence>MVIRSLELHHFRNYRQLQVEFGPGLNWLHGHNGQGKTNLVEAIAYLCNLESFRTRKTQQLWDSEANGARMSALLEQQQVLRRVQITLSTRGRQVWLDHAPFQRTSEYVLSFLALSFTPEDVALFRGPPQERRRFFNRIISILDPSYFRHLQDYTKVLAEKNAALRQRQDRQLSAWNQVLARTGWELIQRRAAFAEQLLSHLVELFKMATGRPEQLSLCYHPAVQCSDAEQLEKMMEEQRDRELQLGYALIGPHRDNYHLFLDEKIDRDFFSQGELRVTNLSLKIAINQLLFSNYSLHPILIFDDLFSELDAQVSQRLLGLFAQLQNQIFVTSTTRPEKLDTKSCSFQVVQGQFV</sequence>
<evidence type="ECO:0000256" key="5">
    <source>
        <dbReference type="ARBA" id="ARBA00023125"/>
    </source>
</evidence>
<evidence type="ECO:0000256" key="2">
    <source>
        <dbReference type="ARBA" id="ARBA00022705"/>
    </source>
</evidence>
<keyword evidence="1 6" id="KW-0963">Cytoplasm</keyword>
<comment type="caution">
    <text evidence="8">The sequence shown here is derived from an EMBL/GenBank/DDBJ whole genome shotgun (WGS) entry which is preliminary data.</text>
</comment>
<protein>
    <recommendedName>
        <fullName evidence="6">DNA replication and repair protein RecF</fullName>
    </recommendedName>
</protein>
<dbReference type="PANTHER" id="PTHR32182:SF0">
    <property type="entry name" value="DNA REPLICATION AND REPAIR PROTEIN RECF"/>
    <property type="match status" value="1"/>
</dbReference>
<dbReference type="InterPro" id="IPR038729">
    <property type="entry name" value="Rad50/SbcC_AAA"/>
</dbReference>
<keyword evidence="3 6" id="KW-0547">Nucleotide-binding</keyword>
<reference evidence="9" key="1">
    <citation type="submission" date="2017-09" db="EMBL/GenBank/DDBJ databases">
        <title>The Reconstruction of 2,631 Draft Metagenome-Assembled Genomes from the Global Oceans.</title>
        <authorList>
            <person name="Tully B.J."/>
            <person name="Graham E.D."/>
            <person name="Heidelberg J.F."/>
        </authorList>
    </citation>
    <scope>NUCLEOTIDE SEQUENCE [LARGE SCALE GENOMIC DNA]</scope>
</reference>
<accession>A0A2D6YHY4</accession>
<organism evidence="8 9">
    <name type="scientific">SAR324 cluster bacterium</name>
    <dbReference type="NCBI Taxonomy" id="2024889"/>
    <lineage>
        <taxon>Bacteria</taxon>
        <taxon>Deltaproteobacteria</taxon>
        <taxon>SAR324 cluster</taxon>
    </lineage>
</organism>
<dbReference type="GO" id="GO:0003697">
    <property type="term" value="F:single-stranded DNA binding"/>
    <property type="evidence" value="ECO:0007669"/>
    <property type="project" value="UniProtKB-UniRule"/>
</dbReference>
<comment type="subcellular location">
    <subcellularLocation>
        <location evidence="6">Cytoplasm</location>
    </subcellularLocation>
</comment>
<dbReference type="GO" id="GO:0009432">
    <property type="term" value="P:SOS response"/>
    <property type="evidence" value="ECO:0007669"/>
    <property type="project" value="UniProtKB-UniRule"/>
</dbReference>
<dbReference type="SUPFAM" id="SSF52540">
    <property type="entry name" value="P-loop containing nucleoside triphosphate hydrolases"/>
    <property type="match status" value="1"/>
</dbReference>
<dbReference type="Proteomes" id="UP000226525">
    <property type="component" value="Unassembled WGS sequence"/>
</dbReference>
<evidence type="ECO:0000313" key="9">
    <source>
        <dbReference type="Proteomes" id="UP000226525"/>
    </source>
</evidence>
<proteinExistence type="inferred from homology"/>
<dbReference type="GO" id="GO:0006302">
    <property type="term" value="P:double-strand break repair"/>
    <property type="evidence" value="ECO:0007669"/>
    <property type="project" value="InterPro"/>
</dbReference>
<dbReference type="NCBIfam" id="TIGR00611">
    <property type="entry name" value="recf"/>
    <property type="match status" value="1"/>
</dbReference>
<keyword evidence="4 6" id="KW-0067">ATP-binding</keyword>
<dbReference type="InterPro" id="IPR018078">
    <property type="entry name" value="DNA-binding_RecF_CS"/>
</dbReference>
<gene>
    <name evidence="6" type="primary">recF</name>
    <name evidence="8" type="ORF">CMN54_04835</name>
</gene>
<keyword evidence="6" id="KW-0742">SOS response</keyword>
<dbReference type="EMBL" id="NZEX01000050">
    <property type="protein sequence ID" value="MAH62770.1"/>
    <property type="molecule type" value="Genomic_DNA"/>
</dbReference>
<keyword evidence="5 6" id="KW-0238">DNA-binding</keyword>
<dbReference type="GO" id="GO:0006260">
    <property type="term" value="P:DNA replication"/>
    <property type="evidence" value="ECO:0007669"/>
    <property type="project" value="UniProtKB-UniRule"/>
</dbReference>
<dbReference type="AlphaFoldDB" id="A0A2D6YHY4"/>
<evidence type="ECO:0000256" key="4">
    <source>
        <dbReference type="ARBA" id="ARBA00022840"/>
    </source>
</evidence>
<evidence type="ECO:0000259" key="7">
    <source>
        <dbReference type="Pfam" id="PF13476"/>
    </source>
</evidence>
<evidence type="ECO:0000313" key="8">
    <source>
        <dbReference type="EMBL" id="MAH62770.1"/>
    </source>
</evidence>
<evidence type="ECO:0000256" key="1">
    <source>
        <dbReference type="ARBA" id="ARBA00022490"/>
    </source>
</evidence>
<dbReference type="Gene3D" id="1.20.1050.90">
    <property type="entry name" value="RecF/RecN/SMC, N-terminal domain"/>
    <property type="match status" value="1"/>
</dbReference>
<evidence type="ECO:0000256" key="6">
    <source>
        <dbReference type="HAMAP-Rule" id="MF_00365"/>
    </source>
</evidence>
<dbReference type="GO" id="GO:0005524">
    <property type="term" value="F:ATP binding"/>
    <property type="evidence" value="ECO:0007669"/>
    <property type="project" value="UniProtKB-UniRule"/>
</dbReference>
<dbReference type="Pfam" id="PF13476">
    <property type="entry name" value="AAA_23"/>
    <property type="match status" value="1"/>
</dbReference>
<dbReference type="InterPro" id="IPR027417">
    <property type="entry name" value="P-loop_NTPase"/>
</dbReference>
<evidence type="ECO:0000256" key="3">
    <source>
        <dbReference type="ARBA" id="ARBA00022741"/>
    </source>
</evidence>
<dbReference type="GO" id="GO:0000731">
    <property type="term" value="P:DNA synthesis involved in DNA repair"/>
    <property type="evidence" value="ECO:0007669"/>
    <property type="project" value="TreeGrafter"/>
</dbReference>
<dbReference type="GO" id="GO:0005737">
    <property type="term" value="C:cytoplasm"/>
    <property type="evidence" value="ECO:0007669"/>
    <property type="project" value="UniProtKB-SubCell"/>
</dbReference>
<name>A0A2D6YHY4_9DELT</name>
<dbReference type="InterPro" id="IPR001238">
    <property type="entry name" value="DNA-binding_RecF"/>
</dbReference>
<dbReference type="HAMAP" id="MF_00365">
    <property type="entry name" value="RecF"/>
    <property type="match status" value="1"/>
</dbReference>
<dbReference type="PANTHER" id="PTHR32182">
    <property type="entry name" value="DNA REPLICATION AND REPAIR PROTEIN RECF"/>
    <property type="match status" value="1"/>
</dbReference>
<dbReference type="InterPro" id="IPR042174">
    <property type="entry name" value="RecF_2"/>
</dbReference>
<feature type="domain" description="Rad50/SbcC-type AAA" evidence="7">
    <location>
        <begin position="5"/>
        <end position="90"/>
    </location>
</feature>
<keyword evidence="6" id="KW-0227">DNA damage</keyword>
<keyword evidence="2 6" id="KW-0235">DNA replication</keyword>
<dbReference type="GO" id="GO:0016887">
    <property type="term" value="F:ATP hydrolysis activity"/>
    <property type="evidence" value="ECO:0007669"/>
    <property type="project" value="InterPro"/>
</dbReference>